<gene>
    <name evidence="2" type="ORF">ACFQZP_27625</name>
</gene>
<organism evidence="2 3">
    <name type="scientific">Streptomyces lutosisoli</name>
    <dbReference type="NCBI Taxonomy" id="2665721"/>
    <lineage>
        <taxon>Bacteria</taxon>
        <taxon>Bacillati</taxon>
        <taxon>Actinomycetota</taxon>
        <taxon>Actinomycetes</taxon>
        <taxon>Kitasatosporales</taxon>
        <taxon>Streptomycetaceae</taxon>
        <taxon>Streptomyces</taxon>
    </lineage>
</organism>
<dbReference type="Proteomes" id="UP001596957">
    <property type="component" value="Unassembled WGS sequence"/>
</dbReference>
<name>A0ABW2VQL9_9ACTN</name>
<dbReference type="EMBL" id="JBHTEC010000001">
    <property type="protein sequence ID" value="MFD0285389.1"/>
    <property type="molecule type" value="Genomic_DNA"/>
</dbReference>
<proteinExistence type="predicted"/>
<sequence length="1036" mass="110574">MIEQALAELRTALGTFGLLSDEAEAAAVRLRAVTDLRRESAERTELLRYYYNRAFDQGPVGTAALEVWRELLEYVAPGWDDDVYDPDDDSVVVFDMDTGRITGPDGSSLAPPETGDPLLGQVQELIDAAYAEGDPAKLVRAVNRLLDSDGTDPAHLRAAVDFGAELGGIAEAQGDPQMALLSVALLEWACGLEPEPDPLHLDQLARHLHTFHDLTADQDAILRAIEIRRAALDLLSEDSPTYPNVEGGLCAVLWAYGQLKGVTALDEALERLPHVIGHPALDPSIRPGWIWNLGLVLRDRGVLVSDGGSISEAMDVHERALHEAEEQGWRDEQTFEIRWSRAITIHFWWDYSHNPKALRDAVEMLRNLLAEIPPNSPRLAPALNDFGIVLQSLPYGDGSAARESVEVLRRALNRLGPGDAIRPRVLANLVGSLWAPAYHGAVMSAAEADELIALAAESVEATPGDNPELGHRLNHLGRAHALRFGLSGDTTDLDAAIEALRGSAEFESAPLWVRWNSSYSWVETAAAAGAWESAATGCAALVGLIPLAGGELLRRRDREIQLVKLGDALRDGAAAALAAGNAELALDLLESGRGVLLRHAMSKAAAVEELRDKAPEHVDAYVALRKILDQDDGSPQMIRAIGDTAARIDAAQQLQALIQQIRTLPGLEEFPAAGKIHATETSGRTVVVLNLSRYRSDAIIVGARGGKPVVVPLPLVTPDHVTAQVRALYGALDRRDPATVDARRQEETERAVASVLTWTWDAVVAPVLAALGWDRRAPAASRPRLWWSPSGALTLLPLHAALRPANGSTAKLCALECVVASYTPTVAALHSPALSAAPALSASVVAMPVTRGHADLPGVRAEAEAVAGCYPDSVPLIGADATHDAVASELSRAAIAHFACHAVNVPDDPSFSGLVLADGTLSVADLSLQDLRGHAFLAYLSACDTARGGTILTDEAITICAGLVLAGFAHAVGTLWPVDDAAAAFLAGKFHGVLAQRLGRDEAVEPARILNQLADWTSRGWPDRPSRWATLIHVGG</sequence>
<feature type="domain" description="CHAT" evidence="1">
    <location>
        <begin position="756"/>
        <end position="1035"/>
    </location>
</feature>
<evidence type="ECO:0000313" key="3">
    <source>
        <dbReference type="Proteomes" id="UP001596957"/>
    </source>
</evidence>
<evidence type="ECO:0000259" key="1">
    <source>
        <dbReference type="Pfam" id="PF12770"/>
    </source>
</evidence>
<protein>
    <submittedName>
        <fullName evidence="2">CHAT domain-containing protein</fullName>
    </submittedName>
</protein>
<keyword evidence="3" id="KW-1185">Reference proteome</keyword>
<comment type="caution">
    <text evidence="2">The sequence shown here is derived from an EMBL/GenBank/DDBJ whole genome shotgun (WGS) entry which is preliminary data.</text>
</comment>
<dbReference type="Pfam" id="PF12770">
    <property type="entry name" value="CHAT"/>
    <property type="match status" value="1"/>
</dbReference>
<evidence type="ECO:0000313" key="2">
    <source>
        <dbReference type="EMBL" id="MFD0285389.1"/>
    </source>
</evidence>
<dbReference type="RefSeq" id="WP_381261185.1">
    <property type="nucleotide sequence ID" value="NZ_JBHTBI010000048.1"/>
</dbReference>
<reference evidence="3" key="1">
    <citation type="journal article" date="2019" name="Int. J. Syst. Evol. Microbiol.">
        <title>The Global Catalogue of Microorganisms (GCM) 10K type strain sequencing project: providing services to taxonomists for standard genome sequencing and annotation.</title>
        <authorList>
            <consortium name="The Broad Institute Genomics Platform"/>
            <consortium name="The Broad Institute Genome Sequencing Center for Infectious Disease"/>
            <person name="Wu L."/>
            <person name="Ma J."/>
        </authorList>
    </citation>
    <scope>NUCLEOTIDE SEQUENCE [LARGE SCALE GENOMIC DNA]</scope>
    <source>
        <strain evidence="3">CGMCC 4.7198</strain>
    </source>
</reference>
<dbReference type="InterPro" id="IPR024983">
    <property type="entry name" value="CHAT_dom"/>
</dbReference>
<accession>A0ABW2VQL9</accession>